<dbReference type="GO" id="GO:0000160">
    <property type="term" value="P:phosphorelay signal transduction system"/>
    <property type="evidence" value="ECO:0007669"/>
    <property type="project" value="InterPro"/>
</dbReference>
<dbReference type="Proteomes" id="UP000187464">
    <property type="component" value="Chromosome I"/>
</dbReference>
<dbReference type="PANTHER" id="PTHR44591">
    <property type="entry name" value="STRESS RESPONSE REGULATOR PROTEIN 1"/>
    <property type="match status" value="1"/>
</dbReference>
<evidence type="ECO:0000256" key="2">
    <source>
        <dbReference type="PROSITE-ProRule" id="PRU00169"/>
    </source>
</evidence>
<dbReference type="KEGG" id="psac:PSM36_0181"/>
<gene>
    <name evidence="4" type="ORF">PSM36_0181</name>
</gene>
<dbReference type="PROSITE" id="PS50110">
    <property type="entry name" value="RESPONSE_REGULATORY"/>
    <property type="match status" value="1"/>
</dbReference>
<dbReference type="Pfam" id="PF08665">
    <property type="entry name" value="PglZ"/>
    <property type="match status" value="1"/>
</dbReference>
<accession>A0A1R3T3G7</accession>
<dbReference type="InterPro" id="IPR050595">
    <property type="entry name" value="Bact_response_regulator"/>
</dbReference>
<dbReference type="CDD" id="cd00156">
    <property type="entry name" value="REC"/>
    <property type="match status" value="1"/>
</dbReference>
<dbReference type="AlphaFoldDB" id="A0A1R3T3G7"/>
<dbReference type="RefSeq" id="WP_076928385.1">
    <property type="nucleotide sequence ID" value="NZ_LT605205.1"/>
</dbReference>
<proteinExistence type="predicted"/>
<feature type="domain" description="Response regulatory" evidence="3">
    <location>
        <begin position="5"/>
        <end position="119"/>
    </location>
</feature>
<dbReference type="STRING" id="1642647.PSM36_0181"/>
<dbReference type="InterPro" id="IPR001789">
    <property type="entry name" value="Sig_transdc_resp-reg_receiver"/>
</dbReference>
<dbReference type="PANTHER" id="PTHR44591:SF3">
    <property type="entry name" value="RESPONSE REGULATORY DOMAIN-CONTAINING PROTEIN"/>
    <property type="match status" value="1"/>
</dbReference>
<dbReference type="Gene3D" id="3.40.50.2300">
    <property type="match status" value="1"/>
</dbReference>
<dbReference type="InterPro" id="IPR017850">
    <property type="entry name" value="Alkaline_phosphatase_core_sf"/>
</dbReference>
<dbReference type="SUPFAM" id="SSF52172">
    <property type="entry name" value="CheY-like"/>
    <property type="match status" value="1"/>
</dbReference>
<evidence type="ECO:0000313" key="4">
    <source>
        <dbReference type="EMBL" id="SCD19017.1"/>
    </source>
</evidence>
<evidence type="ECO:0000256" key="1">
    <source>
        <dbReference type="ARBA" id="ARBA00022553"/>
    </source>
</evidence>
<dbReference type="Pfam" id="PF00072">
    <property type="entry name" value="Response_reg"/>
    <property type="match status" value="1"/>
</dbReference>
<dbReference type="SUPFAM" id="SSF53649">
    <property type="entry name" value="Alkaline phosphatase-like"/>
    <property type="match status" value="1"/>
</dbReference>
<evidence type="ECO:0000313" key="5">
    <source>
        <dbReference type="Proteomes" id="UP000187464"/>
    </source>
</evidence>
<feature type="modified residue" description="4-aspartylphosphate" evidence="2">
    <location>
        <position position="54"/>
    </location>
</feature>
<dbReference type="InterPro" id="IPR011006">
    <property type="entry name" value="CheY-like_superfamily"/>
</dbReference>
<name>A0A1R3T3G7_9BACT</name>
<evidence type="ECO:0000259" key="3">
    <source>
        <dbReference type="PROSITE" id="PS50110"/>
    </source>
</evidence>
<keyword evidence="5" id="KW-1185">Reference proteome</keyword>
<reference evidence="4 5" key="1">
    <citation type="submission" date="2016-08" db="EMBL/GenBank/DDBJ databases">
        <authorList>
            <person name="Seilhamer J.J."/>
        </authorList>
    </citation>
    <scope>NUCLEOTIDE SEQUENCE [LARGE SCALE GENOMIC DNA]</scope>
    <source>
        <strain evidence="4">M3/6</strain>
    </source>
</reference>
<dbReference type="SMART" id="SM00448">
    <property type="entry name" value="REC"/>
    <property type="match status" value="1"/>
</dbReference>
<dbReference type="EMBL" id="LT605205">
    <property type="protein sequence ID" value="SCD19017.1"/>
    <property type="molecule type" value="Genomic_DNA"/>
</dbReference>
<organism evidence="4 5">
    <name type="scientific">Proteiniphilum saccharofermentans</name>
    <dbReference type="NCBI Taxonomy" id="1642647"/>
    <lineage>
        <taxon>Bacteria</taxon>
        <taxon>Pseudomonadati</taxon>
        <taxon>Bacteroidota</taxon>
        <taxon>Bacteroidia</taxon>
        <taxon>Bacteroidales</taxon>
        <taxon>Dysgonomonadaceae</taxon>
        <taxon>Proteiniphilum</taxon>
    </lineage>
</organism>
<keyword evidence="1 2" id="KW-0597">Phosphoprotein</keyword>
<protein>
    <recommendedName>
        <fullName evidence="3">Response regulatory domain-containing protein</fullName>
    </recommendedName>
</protein>
<sequence length="523" mass="61069">MVKARLLWVDDEIDLLKPYILFLEEKGYGMQCVNNGRDAIELCRSQRFDIIFLDEQMPGLSGLETLSELHSSYPEMPVVMVTKSEDEGIMNRAIGKKITDYLIKPVKPSQVLMSIKKILEQDERMTEAVTQEYRDLFNPLIAEIGDCRIADDWISVYKKLVFWELRLDQTQNPMSGTLVAQKAEANRLFAKFIRRSYESWIMEGRDHPGRPVMSPDLFQRFVFPSVDKGEKLFFILIDNFRFDQWKMVKDVVSDFFICSEDLYFSILPTATPYARNAIFSGLMPKQLSGMFPDFWVYDSEDEGKNLYEELFIREHLTRLGRNCNFSYHKINRNQEGEKLVTRFMELEKYDLNIMVFNFIDLLSHARTESRMIKELAPDESAYRSLTKSWFLHSPLPALLEKIAKRGYKVVLTTDHGSIRVKKGIKVVGDRETAVNLRYKLGKNLGYDPRRLFDMIRPENAGLPSPNMSTRYIFAVNDDFFVYPNNYNHYQSYYENSFQHGGISMEEMVIPVITLDSKLPITNY</sequence>